<evidence type="ECO:0000256" key="1">
    <source>
        <dbReference type="SAM" id="Phobius"/>
    </source>
</evidence>
<sequence length="84" mass="9314">MRPEENCCSEREGAPNFSVSCRLCSSVCWMVDWSGRTTLRTFIRRLAPAHMLTCSALALLPLPTLAFLAPALLVGIQKFAKETK</sequence>
<keyword evidence="1" id="KW-0472">Membrane</keyword>
<protein>
    <submittedName>
        <fullName evidence="2">Uncharacterized protein</fullName>
    </submittedName>
</protein>
<keyword evidence="1" id="KW-1133">Transmembrane helix</keyword>
<proteinExistence type="predicted"/>
<evidence type="ECO:0000313" key="2">
    <source>
        <dbReference type="EMBL" id="GIY28032.1"/>
    </source>
</evidence>
<evidence type="ECO:0000313" key="3">
    <source>
        <dbReference type="Proteomes" id="UP001054837"/>
    </source>
</evidence>
<dbReference type="EMBL" id="BPLQ01007126">
    <property type="protein sequence ID" value="GIY28032.1"/>
    <property type="molecule type" value="Genomic_DNA"/>
</dbReference>
<feature type="transmembrane region" description="Helical" evidence="1">
    <location>
        <begin position="49"/>
        <end position="76"/>
    </location>
</feature>
<dbReference type="AlphaFoldDB" id="A0AAV4S6J1"/>
<reference evidence="2 3" key="1">
    <citation type="submission" date="2021-06" db="EMBL/GenBank/DDBJ databases">
        <title>Caerostris darwini draft genome.</title>
        <authorList>
            <person name="Kono N."/>
            <person name="Arakawa K."/>
        </authorList>
    </citation>
    <scope>NUCLEOTIDE SEQUENCE [LARGE SCALE GENOMIC DNA]</scope>
</reference>
<dbReference type="Proteomes" id="UP001054837">
    <property type="component" value="Unassembled WGS sequence"/>
</dbReference>
<accession>A0AAV4S6J1</accession>
<gene>
    <name evidence="2" type="ORF">CDAR_67311</name>
</gene>
<organism evidence="2 3">
    <name type="scientific">Caerostris darwini</name>
    <dbReference type="NCBI Taxonomy" id="1538125"/>
    <lineage>
        <taxon>Eukaryota</taxon>
        <taxon>Metazoa</taxon>
        <taxon>Ecdysozoa</taxon>
        <taxon>Arthropoda</taxon>
        <taxon>Chelicerata</taxon>
        <taxon>Arachnida</taxon>
        <taxon>Araneae</taxon>
        <taxon>Araneomorphae</taxon>
        <taxon>Entelegynae</taxon>
        <taxon>Araneoidea</taxon>
        <taxon>Araneidae</taxon>
        <taxon>Caerostris</taxon>
    </lineage>
</organism>
<keyword evidence="1" id="KW-0812">Transmembrane</keyword>
<comment type="caution">
    <text evidence="2">The sequence shown here is derived from an EMBL/GenBank/DDBJ whole genome shotgun (WGS) entry which is preliminary data.</text>
</comment>
<name>A0AAV4S6J1_9ARAC</name>
<keyword evidence="3" id="KW-1185">Reference proteome</keyword>